<accession>A0A3N4L6Y8</accession>
<feature type="compositionally biased region" description="Basic and acidic residues" evidence="1">
    <location>
        <begin position="88"/>
        <end position="116"/>
    </location>
</feature>
<protein>
    <submittedName>
        <fullName evidence="2">Uncharacterized protein</fullName>
    </submittedName>
</protein>
<evidence type="ECO:0000256" key="1">
    <source>
        <dbReference type="SAM" id="MobiDB-lite"/>
    </source>
</evidence>
<feature type="compositionally biased region" description="Basic and acidic residues" evidence="1">
    <location>
        <begin position="281"/>
        <end position="291"/>
    </location>
</feature>
<feature type="region of interest" description="Disordered" evidence="1">
    <location>
        <begin position="88"/>
        <end position="302"/>
    </location>
</feature>
<feature type="compositionally biased region" description="Basic and acidic residues" evidence="1">
    <location>
        <begin position="1"/>
        <end position="10"/>
    </location>
</feature>
<dbReference type="AlphaFoldDB" id="A0A3N4L6Y8"/>
<feature type="compositionally biased region" description="Basic and acidic residues" evidence="1">
    <location>
        <begin position="130"/>
        <end position="141"/>
    </location>
</feature>
<sequence length="372" mass="41703">MNSHYQEETKRSRKSLNFSENEEEAPRKRSKSSELNTEQIVSIYDLVEELQDKEEKFYNGIQRQLEVFHILQQARYEELKKDIYNIKRRLPGEKILKPKYETSRRESFSAEKRSLKSDFSCTGSPEPQPETERSRSPEKVRSPIRNRNKTESPFSSTRAASLPPPSPSPPPTSSLSPPPRLSSSPQPPPSPSLQPPSPPPPPQSERARRKLPKRNYEPKLSIPGDDGFILLPPKYDGSDGEFVPSSSRRDPDDDELSPYNSPTNHAKKGKSKPRKSSIKGQRKESPKELELISKSIGTPGIAKRETYQSNLLGYWTKGAKGGEPHKTAPSKRSATISRPPPSPSPPPTSPPPPPPLLAKWRVEAPRLSASTN</sequence>
<feature type="region of interest" description="Disordered" evidence="1">
    <location>
        <begin position="1"/>
        <end position="35"/>
    </location>
</feature>
<gene>
    <name evidence="2" type="ORF">P167DRAFT_569724</name>
</gene>
<dbReference type="OrthoDB" id="5410048at2759"/>
<feature type="compositionally biased region" description="Basic residues" evidence="1">
    <location>
        <begin position="265"/>
        <end position="277"/>
    </location>
</feature>
<evidence type="ECO:0000313" key="2">
    <source>
        <dbReference type="EMBL" id="RPB17249.1"/>
    </source>
</evidence>
<reference evidence="2 3" key="1">
    <citation type="journal article" date="2018" name="Nat. Ecol. Evol.">
        <title>Pezizomycetes genomes reveal the molecular basis of ectomycorrhizal truffle lifestyle.</title>
        <authorList>
            <person name="Murat C."/>
            <person name="Payen T."/>
            <person name="Noel B."/>
            <person name="Kuo A."/>
            <person name="Morin E."/>
            <person name="Chen J."/>
            <person name="Kohler A."/>
            <person name="Krizsan K."/>
            <person name="Balestrini R."/>
            <person name="Da Silva C."/>
            <person name="Montanini B."/>
            <person name="Hainaut M."/>
            <person name="Levati E."/>
            <person name="Barry K.W."/>
            <person name="Belfiori B."/>
            <person name="Cichocki N."/>
            <person name="Clum A."/>
            <person name="Dockter R.B."/>
            <person name="Fauchery L."/>
            <person name="Guy J."/>
            <person name="Iotti M."/>
            <person name="Le Tacon F."/>
            <person name="Lindquist E.A."/>
            <person name="Lipzen A."/>
            <person name="Malagnac F."/>
            <person name="Mello A."/>
            <person name="Molinier V."/>
            <person name="Miyauchi S."/>
            <person name="Poulain J."/>
            <person name="Riccioni C."/>
            <person name="Rubini A."/>
            <person name="Sitrit Y."/>
            <person name="Splivallo R."/>
            <person name="Traeger S."/>
            <person name="Wang M."/>
            <person name="Zifcakova L."/>
            <person name="Wipf D."/>
            <person name="Zambonelli A."/>
            <person name="Paolocci F."/>
            <person name="Nowrousian M."/>
            <person name="Ottonello S."/>
            <person name="Baldrian P."/>
            <person name="Spatafora J.W."/>
            <person name="Henrissat B."/>
            <person name="Nagy L.G."/>
            <person name="Aury J.M."/>
            <person name="Wincker P."/>
            <person name="Grigoriev I.V."/>
            <person name="Bonfante P."/>
            <person name="Martin F.M."/>
        </authorList>
    </citation>
    <scope>NUCLEOTIDE SEQUENCE [LARGE SCALE GENOMIC DNA]</scope>
    <source>
        <strain evidence="2 3">CCBAS932</strain>
    </source>
</reference>
<dbReference type="InParanoid" id="A0A3N4L6Y8"/>
<feature type="compositionally biased region" description="Pro residues" evidence="1">
    <location>
        <begin position="162"/>
        <end position="203"/>
    </location>
</feature>
<dbReference type="Proteomes" id="UP000277580">
    <property type="component" value="Unassembled WGS sequence"/>
</dbReference>
<evidence type="ECO:0000313" key="3">
    <source>
        <dbReference type="Proteomes" id="UP000277580"/>
    </source>
</evidence>
<feature type="region of interest" description="Disordered" evidence="1">
    <location>
        <begin position="315"/>
        <end position="372"/>
    </location>
</feature>
<feature type="compositionally biased region" description="Pro residues" evidence="1">
    <location>
        <begin position="338"/>
        <end position="356"/>
    </location>
</feature>
<organism evidence="2 3">
    <name type="scientific">Morchella conica CCBAS932</name>
    <dbReference type="NCBI Taxonomy" id="1392247"/>
    <lineage>
        <taxon>Eukaryota</taxon>
        <taxon>Fungi</taxon>
        <taxon>Dikarya</taxon>
        <taxon>Ascomycota</taxon>
        <taxon>Pezizomycotina</taxon>
        <taxon>Pezizomycetes</taxon>
        <taxon>Pezizales</taxon>
        <taxon>Morchellaceae</taxon>
        <taxon>Morchella</taxon>
    </lineage>
</organism>
<keyword evidence="3" id="KW-1185">Reference proteome</keyword>
<dbReference type="EMBL" id="ML119106">
    <property type="protein sequence ID" value="RPB17249.1"/>
    <property type="molecule type" value="Genomic_DNA"/>
</dbReference>
<proteinExistence type="predicted"/>
<name>A0A3N4L6Y8_9PEZI</name>
<dbReference type="PRINTS" id="PR01217">
    <property type="entry name" value="PRICHEXTENSN"/>
</dbReference>